<reference evidence="2 3" key="1">
    <citation type="journal article" date="2021" name="BMC Genomics">
        <title>Datura genome reveals duplications of psychoactive alkaloid biosynthetic genes and high mutation rate following tissue culture.</title>
        <authorList>
            <person name="Rajewski A."/>
            <person name="Carter-House D."/>
            <person name="Stajich J."/>
            <person name="Litt A."/>
        </authorList>
    </citation>
    <scope>NUCLEOTIDE SEQUENCE [LARGE SCALE GENOMIC DNA]</scope>
    <source>
        <strain evidence="2">AR-01</strain>
    </source>
</reference>
<feature type="region of interest" description="Disordered" evidence="1">
    <location>
        <begin position="55"/>
        <end position="130"/>
    </location>
</feature>
<evidence type="ECO:0000313" key="3">
    <source>
        <dbReference type="Proteomes" id="UP000823775"/>
    </source>
</evidence>
<feature type="compositionally biased region" description="Basic residues" evidence="1">
    <location>
        <begin position="109"/>
        <end position="120"/>
    </location>
</feature>
<protein>
    <submittedName>
        <fullName evidence="2">Uncharacterized protein</fullName>
    </submittedName>
</protein>
<dbReference type="EMBL" id="JACEIK010012024">
    <property type="protein sequence ID" value="MCE3216009.1"/>
    <property type="molecule type" value="Genomic_DNA"/>
</dbReference>
<organism evidence="2 3">
    <name type="scientific">Datura stramonium</name>
    <name type="common">Jimsonweed</name>
    <name type="synonym">Common thornapple</name>
    <dbReference type="NCBI Taxonomy" id="4076"/>
    <lineage>
        <taxon>Eukaryota</taxon>
        <taxon>Viridiplantae</taxon>
        <taxon>Streptophyta</taxon>
        <taxon>Embryophyta</taxon>
        <taxon>Tracheophyta</taxon>
        <taxon>Spermatophyta</taxon>
        <taxon>Magnoliopsida</taxon>
        <taxon>eudicotyledons</taxon>
        <taxon>Gunneridae</taxon>
        <taxon>Pentapetalae</taxon>
        <taxon>asterids</taxon>
        <taxon>lamiids</taxon>
        <taxon>Solanales</taxon>
        <taxon>Solanaceae</taxon>
        <taxon>Solanoideae</taxon>
        <taxon>Datureae</taxon>
        <taxon>Datura</taxon>
    </lineage>
</organism>
<feature type="compositionally biased region" description="Basic and acidic residues" evidence="1">
    <location>
        <begin position="121"/>
        <end position="130"/>
    </location>
</feature>
<comment type="caution">
    <text evidence="2">The sequence shown here is derived from an EMBL/GenBank/DDBJ whole genome shotgun (WGS) entry which is preliminary data.</text>
</comment>
<gene>
    <name evidence="2" type="ORF">HAX54_004380</name>
</gene>
<feature type="compositionally biased region" description="Basic residues" evidence="1">
    <location>
        <begin position="70"/>
        <end position="86"/>
    </location>
</feature>
<accession>A0ABS8WWK3</accession>
<dbReference type="Gene3D" id="2.40.50.140">
    <property type="entry name" value="Nucleic acid-binding proteins"/>
    <property type="match status" value="1"/>
</dbReference>
<name>A0ABS8WWK3_DATST</name>
<evidence type="ECO:0000313" key="2">
    <source>
        <dbReference type="EMBL" id="MCE3216009.1"/>
    </source>
</evidence>
<evidence type="ECO:0000256" key="1">
    <source>
        <dbReference type="SAM" id="MobiDB-lite"/>
    </source>
</evidence>
<sequence length="130" mass="15081">MAYSLLPELDTNRDDWTVRVRVCRMWEFINFKRSRELISLDVILMDEKEHVSASLENFGDPQEDSDGSNCHKKQSAAKKKLLVKNNKKTETTSGDNLEEDSHDDDGFKGWKRRASSRKITKKEDSSLEDE</sequence>
<keyword evidence="3" id="KW-1185">Reference proteome</keyword>
<proteinExistence type="predicted"/>
<dbReference type="Proteomes" id="UP000823775">
    <property type="component" value="Unassembled WGS sequence"/>
</dbReference>
<dbReference type="InterPro" id="IPR012340">
    <property type="entry name" value="NA-bd_OB-fold"/>
</dbReference>